<evidence type="ECO:0000313" key="2">
    <source>
        <dbReference type="Proteomes" id="UP000637002"/>
    </source>
</evidence>
<reference evidence="1" key="1">
    <citation type="journal article" date="2014" name="Int. J. Syst. Evol. Microbiol.">
        <title>Complete genome sequence of Corynebacterium casei LMG S-19264T (=DSM 44701T), isolated from a smear-ripened cheese.</title>
        <authorList>
            <consortium name="US DOE Joint Genome Institute (JGI-PGF)"/>
            <person name="Walter F."/>
            <person name="Albersmeier A."/>
            <person name="Kalinowski J."/>
            <person name="Ruckert C."/>
        </authorList>
    </citation>
    <scope>NUCLEOTIDE SEQUENCE</scope>
    <source>
        <strain evidence="1">CGMCC 1.12919</strain>
    </source>
</reference>
<dbReference type="Proteomes" id="UP000637002">
    <property type="component" value="Unassembled WGS sequence"/>
</dbReference>
<accession>A0A916XHM5</accession>
<name>A0A916XHM5_9HYPH</name>
<evidence type="ECO:0000313" key="1">
    <source>
        <dbReference type="EMBL" id="GGC74133.1"/>
    </source>
</evidence>
<dbReference type="AlphaFoldDB" id="A0A916XHM5"/>
<sequence>MALDTPISRAGPHAALVLTLLTLAACQSAPRSTFGYMQEVRSGRMEVAGDYNTVSGDGGRSCHQQRLPTVTIVEPPRHGTLSVAAAPKPLRATGHSPFSGCHGQTFLSQVVHYRSAPGYRGDDRAVYRVRYVDGQSDTYEKLFRVR</sequence>
<gene>
    <name evidence="1" type="ORF">GCM10010994_35640</name>
</gene>
<dbReference type="EMBL" id="BMGG01000006">
    <property type="protein sequence ID" value="GGC74133.1"/>
    <property type="molecule type" value="Genomic_DNA"/>
</dbReference>
<dbReference type="RefSeq" id="WP_188610531.1">
    <property type="nucleotide sequence ID" value="NZ_BMGG01000006.1"/>
</dbReference>
<proteinExistence type="predicted"/>
<reference evidence="1" key="2">
    <citation type="submission" date="2020-09" db="EMBL/GenBank/DDBJ databases">
        <authorList>
            <person name="Sun Q."/>
            <person name="Zhou Y."/>
        </authorList>
    </citation>
    <scope>NUCLEOTIDE SEQUENCE</scope>
    <source>
        <strain evidence="1">CGMCC 1.12919</strain>
    </source>
</reference>
<comment type="caution">
    <text evidence="1">The sequence shown here is derived from an EMBL/GenBank/DDBJ whole genome shotgun (WGS) entry which is preliminary data.</text>
</comment>
<keyword evidence="2" id="KW-1185">Reference proteome</keyword>
<organism evidence="1 2">
    <name type="scientific">Chelatococcus reniformis</name>
    <dbReference type="NCBI Taxonomy" id="1494448"/>
    <lineage>
        <taxon>Bacteria</taxon>
        <taxon>Pseudomonadati</taxon>
        <taxon>Pseudomonadota</taxon>
        <taxon>Alphaproteobacteria</taxon>
        <taxon>Hyphomicrobiales</taxon>
        <taxon>Chelatococcaceae</taxon>
        <taxon>Chelatococcus</taxon>
    </lineage>
</organism>
<protein>
    <submittedName>
        <fullName evidence="1">Uncharacterized protein</fullName>
    </submittedName>
</protein>